<accession>A0A5B7F8J5</accession>
<sequence length="69" mass="7268">MTGALADYSLQGTNLQCPSACDQIGVSCGGGVLGTVKWRCFVVTAGRGWYEHLSEGKTWAVPCVCPDDT</sequence>
<protein>
    <submittedName>
        <fullName evidence="1">Uncharacterized protein</fullName>
    </submittedName>
</protein>
<evidence type="ECO:0000313" key="1">
    <source>
        <dbReference type="EMBL" id="MPC41413.1"/>
    </source>
</evidence>
<gene>
    <name evidence="1" type="ORF">E2C01_035005</name>
</gene>
<dbReference type="EMBL" id="VSRR010005049">
    <property type="protein sequence ID" value="MPC41413.1"/>
    <property type="molecule type" value="Genomic_DNA"/>
</dbReference>
<comment type="caution">
    <text evidence="1">The sequence shown here is derived from an EMBL/GenBank/DDBJ whole genome shotgun (WGS) entry which is preliminary data.</text>
</comment>
<reference evidence="1 2" key="1">
    <citation type="submission" date="2019-05" db="EMBL/GenBank/DDBJ databases">
        <title>Another draft genome of Portunus trituberculatus and its Hox gene families provides insights of decapod evolution.</title>
        <authorList>
            <person name="Jeong J.-H."/>
            <person name="Song I."/>
            <person name="Kim S."/>
            <person name="Choi T."/>
            <person name="Kim D."/>
            <person name="Ryu S."/>
            <person name="Kim W."/>
        </authorList>
    </citation>
    <scope>NUCLEOTIDE SEQUENCE [LARGE SCALE GENOMIC DNA]</scope>
    <source>
        <tissue evidence="1">Muscle</tissue>
    </source>
</reference>
<proteinExistence type="predicted"/>
<name>A0A5B7F8J5_PORTR</name>
<dbReference type="Proteomes" id="UP000324222">
    <property type="component" value="Unassembled WGS sequence"/>
</dbReference>
<keyword evidence="2" id="KW-1185">Reference proteome</keyword>
<evidence type="ECO:0000313" key="2">
    <source>
        <dbReference type="Proteomes" id="UP000324222"/>
    </source>
</evidence>
<organism evidence="1 2">
    <name type="scientific">Portunus trituberculatus</name>
    <name type="common">Swimming crab</name>
    <name type="synonym">Neptunus trituberculatus</name>
    <dbReference type="NCBI Taxonomy" id="210409"/>
    <lineage>
        <taxon>Eukaryota</taxon>
        <taxon>Metazoa</taxon>
        <taxon>Ecdysozoa</taxon>
        <taxon>Arthropoda</taxon>
        <taxon>Crustacea</taxon>
        <taxon>Multicrustacea</taxon>
        <taxon>Malacostraca</taxon>
        <taxon>Eumalacostraca</taxon>
        <taxon>Eucarida</taxon>
        <taxon>Decapoda</taxon>
        <taxon>Pleocyemata</taxon>
        <taxon>Brachyura</taxon>
        <taxon>Eubrachyura</taxon>
        <taxon>Portunoidea</taxon>
        <taxon>Portunidae</taxon>
        <taxon>Portuninae</taxon>
        <taxon>Portunus</taxon>
    </lineage>
</organism>
<dbReference type="AlphaFoldDB" id="A0A5B7F8J5"/>